<feature type="transmembrane region" description="Helical" evidence="16">
    <location>
        <begin position="12"/>
        <end position="35"/>
    </location>
</feature>
<keyword evidence="16" id="KW-1133">Transmembrane helix</keyword>
<dbReference type="PROSITE" id="PS00086">
    <property type="entry name" value="CYTOCHROME_P450"/>
    <property type="match status" value="1"/>
</dbReference>
<evidence type="ECO:0000256" key="15">
    <source>
        <dbReference type="RuleBase" id="RU000461"/>
    </source>
</evidence>
<keyword evidence="16" id="KW-0812">Transmembrane</keyword>
<dbReference type="PIRSF" id="PIRSF000047">
    <property type="entry name" value="Cytochrome_CYPVIIA1"/>
    <property type="match status" value="1"/>
</dbReference>
<dbReference type="InterPro" id="IPR017972">
    <property type="entry name" value="Cyt_P450_CS"/>
</dbReference>
<evidence type="ECO:0000256" key="2">
    <source>
        <dbReference type="ARBA" id="ARBA00004586"/>
    </source>
</evidence>
<dbReference type="GO" id="GO:0016705">
    <property type="term" value="F:oxidoreductase activity, acting on paired donors, with incorporation or reduction of molecular oxygen"/>
    <property type="evidence" value="ECO:0007669"/>
    <property type="project" value="InterPro"/>
</dbReference>
<gene>
    <name evidence="17" type="ORF">SEMRO_1284_G259240.1</name>
</gene>
<comment type="caution">
    <text evidence="17">The sequence shown here is derived from an EMBL/GenBank/DDBJ whole genome shotgun (WGS) entry which is preliminary data.</text>
</comment>
<feature type="binding site" evidence="14">
    <location>
        <position position="399"/>
    </location>
    <ligand>
        <name>substrate</name>
    </ligand>
</feature>
<keyword evidence="5 12" id="KW-0349">Heme</keyword>
<keyword evidence="11 12" id="KW-0472">Membrane</keyword>
<keyword evidence="10" id="KW-0443">Lipid metabolism</keyword>
<evidence type="ECO:0000256" key="3">
    <source>
        <dbReference type="ARBA" id="ARBA00004860"/>
    </source>
</evidence>
<keyword evidence="9 12" id="KW-0408">Iron</keyword>
<evidence type="ECO:0000256" key="1">
    <source>
        <dbReference type="ARBA" id="ARBA00001971"/>
    </source>
</evidence>
<dbReference type="Gene3D" id="1.10.630.10">
    <property type="entry name" value="Cytochrome P450"/>
    <property type="match status" value="1"/>
</dbReference>
<evidence type="ECO:0000256" key="5">
    <source>
        <dbReference type="ARBA" id="ARBA00022617"/>
    </source>
</evidence>
<keyword evidence="6 12" id="KW-0479">Metal-binding</keyword>
<dbReference type="InterPro" id="IPR002403">
    <property type="entry name" value="Cyt_P450_E_grp-IV"/>
</dbReference>
<keyword evidence="18" id="KW-1185">Reference proteome</keyword>
<evidence type="ECO:0000313" key="17">
    <source>
        <dbReference type="EMBL" id="CAB9522261.1"/>
    </source>
</evidence>
<feature type="binding site" description="axial binding residue" evidence="13">
    <location>
        <position position="454"/>
    </location>
    <ligand>
        <name>heme</name>
        <dbReference type="ChEBI" id="CHEBI:30413"/>
    </ligand>
    <ligandPart>
        <name>Fe</name>
        <dbReference type="ChEBI" id="CHEBI:18248"/>
    </ligandPart>
</feature>
<accession>A0A9N8EJ36</accession>
<sequence>MEDESVEATRMMMIGTAVAALLLAMAISRLVQWLFSKTLPPDTVRPPHVQSWIPYLGSAIEMGKDVVAFICHYGKQFQSPLFTATIVGETCVFVADPELMNMVFKPKYARYLDSYSLQKDFVTNVLGGTPKDVQQNFHTDTIKIGGKQANHFILNRDSMGVSVGKVQDYFQKNIPELATSTNIWTSHSMFSMVYQAVFKATAGPLVSDYFVQDESSWEAFQVFDKGVIPLFNKLPSFLTTKARQARSSLIQTLQSKAFQDQASPLMKARIQELPVSPSALSKANLGLMFASVGNSAPAIYWCLLRLMEDPPAWEACRAQVQALVLQKKQTDAGTTTTPTFTMDDLDQMTLLESAFWETLRLYQGNFTARRITEDFVVETTTTYTNKQQPKKYLLEKGSRIMPFWAVLHYDPNIFSNPKQFQYDRFVGKPQFTFASGAKINFFPVVAFGGGEHLCPGRKFISYEARLLLALLMLNFDMRLAEGETIPGIDLTNIGVGVCHPEREVKVEIKRRQE</sequence>
<dbReference type="PANTHER" id="PTHR24304">
    <property type="entry name" value="CYTOCHROME P450 FAMILY 7"/>
    <property type="match status" value="1"/>
</dbReference>
<evidence type="ECO:0000256" key="14">
    <source>
        <dbReference type="PIRSR" id="PIRSR000047-2"/>
    </source>
</evidence>
<dbReference type="OrthoDB" id="67904at2759"/>
<dbReference type="InterPro" id="IPR050529">
    <property type="entry name" value="CYP450_sterol_14alpha_dmase"/>
</dbReference>
<dbReference type="GO" id="GO:0005789">
    <property type="term" value="C:endoplasmic reticulum membrane"/>
    <property type="evidence" value="ECO:0007669"/>
    <property type="project" value="UniProtKB-SubCell"/>
</dbReference>
<dbReference type="GO" id="GO:0008395">
    <property type="term" value="F:steroid hydroxylase activity"/>
    <property type="evidence" value="ECO:0007669"/>
    <property type="project" value="TreeGrafter"/>
</dbReference>
<evidence type="ECO:0000256" key="10">
    <source>
        <dbReference type="ARBA" id="ARBA00023098"/>
    </source>
</evidence>
<comment type="subcellular location">
    <subcellularLocation>
        <location evidence="2 12">Endoplasmic reticulum membrane</location>
    </subcellularLocation>
</comment>
<organism evidence="17 18">
    <name type="scientific">Seminavis robusta</name>
    <dbReference type="NCBI Taxonomy" id="568900"/>
    <lineage>
        <taxon>Eukaryota</taxon>
        <taxon>Sar</taxon>
        <taxon>Stramenopiles</taxon>
        <taxon>Ochrophyta</taxon>
        <taxon>Bacillariophyta</taxon>
        <taxon>Bacillariophyceae</taxon>
        <taxon>Bacillariophycidae</taxon>
        <taxon>Naviculales</taxon>
        <taxon>Naviculaceae</taxon>
        <taxon>Seminavis</taxon>
    </lineage>
</organism>
<dbReference type="InterPro" id="IPR036396">
    <property type="entry name" value="Cyt_P450_sf"/>
</dbReference>
<comment type="similarity">
    <text evidence="4 12 15">Belongs to the cytochrome P450 family.</text>
</comment>
<dbReference type="EMBL" id="CAICTM010001282">
    <property type="protein sequence ID" value="CAB9522261.1"/>
    <property type="molecule type" value="Genomic_DNA"/>
</dbReference>
<reference evidence="17" key="1">
    <citation type="submission" date="2020-06" db="EMBL/GenBank/DDBJ databases">
        <authorList>
            <consortium name="Plant Systems Biology data submission"/>
        </authorList>
    </citation>
    <scope>NUCLEOTIDE SEQUENCE</scope>
    <source>
        <strain evidence="17">D6</strain>
    </source>
</reference>
<dbReference type="GO" id="GO:0005506">
    <property type="term" value="F:iron ion binding"/>
    <property type="evidence" value="ECO:0007669"/>
    <property type="project" value="InterPro"/>
</dbReference>
<dbReference type="PANTHER" id="PTHR24304:SF4">
    <property type="entry name" value="CYTOCHROME P450"/>
    <property type="match status" value="1"/>
</dbReference>
<evidence type="ECO:0000313" key="18">
    <source>
        <dbReference type="Proteomes" id="UP001153069"/>
    </source>
</evidence>
<dbReference type="PRINTS" id="PR00465">
    <property type="entry name" value="EP450IV"/>
</dbReference>
<keyword evidence="7 12" id="KW-0256">Endoplasmic reticulum</keyword>
<dbReference type="GO" id="GO:0006629">
    <property type="term" value="P:lipid metabolic process"/>
    <property type="evidence" value="ECO:0007669"/>
    <property type="project" value="UniProtKB-KW"/>
</dbReference>
<comment type="cofactor">
    <cofactor evidence="1 12 13">
        <name>heme</name>
        <dbReference type="ChEBI" id="CHEBI:30413"/>
    </cofactor>
</comment>
<dbReference type="Proteomes" id="UP001153069">
    <property type="component" value="Unassembled WGS sequence"/>
</dbReference>
<evidence type="ECO:0000256" key="13">
    <source>
        <dbReference type="PIRSR" id="PIRSR000047-1"/>
    </source>
</evidence>
<dbReference type="AlphaFoldDB" id="A0A9N8EJ36"/>
<name>A0A9N8EJ36_9STRA</name>
<evidence type="ECO:0000256" key="8">
    <source>
        <dbReference type="ARBA" id="ARBA00023002"/>
    </source>
</evidence>
<proteinExistence type="inferred from homology"/>
<dbReference type="GO" id="GO:0042632">
    <property type="term" value="P:cholesterol homeostasis"/>
    <property type="evidence" value="ECO:0007669"/>
    <property type="project" value="TreeGrafter"/>
</dbReference>
<evidence type="ECO:0000256" key="12">
    <source>
        <dbReference type="PIRNR" id="PIRNR000047"/>
    </source>
</evidence>
<protein>
    <submittedName>
        <fullName evidence="17">25-hydroxycholesterol 7-alpha-hydroxylase</fullName>
    </submittedName>
</protein>
<dbReference type="SUPFAM" id="SSF48264">
    <property type="entry name" value="Cytochrome P450"/>
    <property type="match status" value="1"/>
</dbReference>
<evidence type="ECO:0000256" key="6">
    <source>
        <dbReference type="ARBA" id="ARBA00022723"/>
    </source>
</evidence>
<feature type="binding site" evidence="14">
    <location>
        <position position="294"/>
    </location>
    <ligand>
        <name>substrate</name>
    </ligand>
</feature>
<keyword evidence="8 15" id="KW-0560">Oxidoreductase</keyword>
<evidence type="ECO:0000256" key="11">
    <source>
        <dbReference type="ARBA" id="ARBA00023136"/>
    </source>
</evidence>
<keyword evidence="15" id="KW-0503">Monooxygenase</keyword>
<dbReference type="InterPro" id="IPR024204">
    <property type="entry name" value="Cyt_P450_CYP7A1-type"/>
</dbReference>
<evidence type="ECO:0000256" key="7">
    <source>
        <dbReference type="ARBA" id="ARBA00022824"/>
    </source>
</evidence>
<evidence type="ECO:0000256" key="4">
    <source>
        <dbReference type="ARBA" id="ARBA00010617"/>
    </source>
</evidence>
<dbReference type="Pfam" id="PF00067">
    <property type="entry name" value="p450"/>
    <property type="match status" value="1"/>
</dbReference>
<comment type="pathway">
    <text evidence="3">Lipid metabolism; bile acid biosynthesis.</text>
</comment>
<evidence type="ECO:0000256" key="9">
    <source>
        <dbReference type="ARBA" id="ARBA00023004"/>
    </source>
</evidence>
<dbReference type="InterPro" id="IPR001128">
    <property type="entry name" value="Cyt_P450"/>
</dbReference>
<dbReference type="GO" id="GO:0020037">
    <property type="term" value="F:heme binding"/>
    <property type="evidence" value="ECO:0007669"/>
    <property type="project" value="InterPro"/>
</dbReference>
<evidence type="ECO:0000256" key="16">
    <source>
        <dbReference type="SAM" id="Phobius"/>
    </source>
</evidence>